<accession>A0ABM3SU36</accession>
<dbReference type="Proteomes" id="UP001652580">
    <property type="component" value="Chromosome 21"/>
</dbReference>
<sequence>MLLLLSLLPLLPPPLLPPPPPPPVLLLLLLLLHDSCFLHLSRPQFQMLEVRNMPFSLGYWFT</sequence>
<evidence type="ECO:0000313" key="2">
    <source>
        <dbReference type="Proteomes" id="UP001652580"/>
    </source>
</evidence>
<keyword evidence="1" id="KW-0732">Signal</keyword>
<name>A0ABM3SU36_BALAC</name>
<feature type="signal peptide" evidence="1">
    <location>
        <begin position="1"/>
        <end position="17"/>
    </location>
</feature>
<protein>
    <submittedName>
        <fullName evidence="3">Uncharacterized LOC128092250 homolog</fullName>
    </submittedName>
</protein>
<feature type="chain" id="PRO_5046654305" evidence="1">
    <location>
        <begin position="18"/>
        <end position="62"/>
    </location>
</feature>
<reference evidence="3" key="1">
    <citation type="submission" date="2025-08" db="UniProtKB">
        <authorList>
            <consortium name="RefSeq"/>
        </authorList>
    </citation>
    <scope>IDENTIFICATION</scope>
</reference>
<dbReference type="GeneID" id="130706130"/>
<organism evidence="2 3">
    <name type="scientific">Balaenoptera acutorostrata</name>
    <name type="common">Common minke whale</name>
    <name type="synonym">Balaena rostrata</name>
    <dbReference type="NCBI Taxonomy" id="9767"/>
    <lineage>
        <taxon>Eukaryota</taxon>
        <taxon>Metazoa</taxon>
        <taxon>Chordata</taxon>
        <taxon>Craniata</taxon>
        <taxon>Vertebrata</taxon>
        <taxon>Euteleostomi</taxon>
        <taxon>Mammalia</taxon>
        <taxon>Eutheria</taxon>
        <taxon>Laurasiatheria</taxon>
        <taxon>Artiodactyla</taxon>
        <taxon>Whippomorpha</taxon>
        <taxon>Cetacea</taxon>
        <taxon>Mysticeti</taxon>
        <taxon>Balaenopteridae</taxon>
        <taxon>Balaenoptera</taxon>
    </lineage>
</organism>
<gene>
    <name evidence="3" type="primary">LOC130706130</name>
</gene>
<evidence type="ECO:0000313" key="3">
    <source>
        <dbReference type="RefSeq" id="XP_057393363.1"/>
    </source>
</evidence>
<proteinExistence type="predicted"/>
<dbReference type="RefSeq" id="XP_057393363.1">
    <property type="nucleotide sequence ID" value="XM_057537380.1"/>
</dbReference>
<evidence type="ECO:0000256" key="1">
    <source>
        <dbReference type="SAM" id="SignalP"/>
    </source>
</evidence>
<keyword evidence="2" id="KW-1185">Reference proteome</keyword>